<protein>
    <submittedName>
        <fullName evidence="2">Uncharacterized protein</fullName>
    </submittedName>
</protein>
<keyword evidence="1" id="KW-0175">Coiled coil</keyword>
<dbReference type="EMBL" id="JMPK01000003">
    <property type="protein sequence ID" value="KFC91063.1"/>
    <property type="molecule type" value="Genomic_DNA"/>
</dbReference>
<name>A0ABD3ZLX8_HAFAL</name>
<dbReference type="AlphaFoldDB" id="A0ABD3ZLX8"/>
<evidence type="ECO:0000313" key="3">
    <source>
        <dbReference type="Proteomes" id="UP000028605"/>
    </source>
</evidence>
<gene>
    <name evidence="2" type="ORF">GHAL_0061</name>
</gene>
<evidence type="ECO:0000256" key="1">
    <source>
        <dbReference type="SAM" id="Coils"/>
    </source>
</evidence>
<dbReference type="Proteomes" id="UP000028605">
    <property type="component" value="Unassembled WGS sequence"/>
</dbReference>
<proteinExistence type="predicted"/>
<feature type="coiled-coil region" evidence="1">
    <location>
        <begin position="43"/>
        <end position="74"/>
    </location>
</feature>
<comment type="caution">
    <text evidence="2">The sequence shown here is derived from an EMBL/GenBank/DDBJ whole genome shotgun (WGS) entry which is preliminary data.</text>
</comment>
<reference evidence="3" key="1">
    <citation type="submission" date="2014-05" db="EMBL/GenBank/DDBJ databases">
        <title>ATOL: Assembling a taxonomically balanced genome-scale reconstruction of the evolutionary history of the Enterobacteriaceae.</title>
        <authorList>
            <person name="Plunkett G. III"/>
            <person name="Neeno-Eckwall E.C."/>
            <person name="Glasner J.D."/>
            <person name="Perna N.T."/>
        </authorList>
    </citation>
    <scope>NUCLEOTIDE SEQUENCE [LARGE SCALE GENOMIC DNA]</scope>
    <source>
        <strain evidence="3">ATCC 13337</strain>
    </source>
</reference>
<sequence>MEMLKRDDESTAGFIVTAVRGEIARRQLGDVGYDALASAVRTLASIADTSDKAAKELEEISREARQKIEQLHARPKR</sequence>
<evidence type="ECO:0000313" key="2">
    <source>
        <dbReference type="EMBL" id="KFC91063.1"/>
    </source>
</evidence>
<accession>A0ABD3ZLX8</accession>
<organism evidence="2 3">
    <name type="scientific">Hafnia alvei ATCC 13337</name>
    <dbReference type="NCBI Taxonomy" id="910996"/>
    <lineage>
        <taxon>Bacteria</taxon>
        <taxon>Pseudomonadati</taxon>
        <taxon>Pseudomonadota</taxon>
        <taxon>Gammaproteobacteria</taxon>
        <taxon>Enterobacterales</taxon>
        <taxon>Hafniaceae</taxon>
        <taxon>Hafnia</taxon>
    </lineage>
</organism>
<dbReference type="NCBIfam" id="NF041551">
    <property type="entry name" value="YlcI_YnfO_N"/>
    <property type="match status" value="1"/>
</dbReference>